<evidence type="ECO:0000256" key="2">
    <source>
        <dbReference type="SAM" id="MobiDB-lite"/>
    </source>
</evidence>
<keyword evidence="1" id="KW-0143">Chaperone</keyword>
<dbReference type="FunFam" id="1.10.287.110:FF:000028">
    <property type="entry name" value="DnaJ domain protein"/>
    <property type="match status" value="1"/>
</dbReference>
<dbReference type="VEuPathDB" id="FungiDB:ASPSYDRAFT_43490"/>
<dbReference type="SMART" id="SM00271">
    <property type="entry name" value="DnaJ"/>
    <property type="match status" value="1"/>
</dbReference>
<organism evidence="4 5">
    <name type="scientific">Aspergillus sydowii CBS 593.65</name>
    <dbReference type="NCBI Taxonomy" id="1036612"/>
    <lineage>
        <taxon>Eukaryota</taxon>
        <taxon>Fungi</taxon>
        <taxon>Dikarya</taxon>
        <taxon>Ascomycota</taxon>
        <taxon>Pezizomycotina</taxon>
        <taxon>Eurotiomycetes</taxon>
        <taxon>Eurotiomycetidae</taxon>
        <taxon>Eurotiales</taxon>
        <taxon>Aspergillaceae</taxon>
        <taxon>Aspergillus</taxon>
        <taxon>Aspergillus subgen. Nidulantes</taxon>
    </lineage>
</organism>
<dbReference type="Proteomes" id="UP000184356">
    <property type="component" value="Unassembled WGS sequence"/>
</dbReference>
<dbReference type="InterPro" id="IPR001623">
    <property type="entry name" value="DnaJ_domain"/>
</dbReference>
<keyword evidence="5" id="KW-1185">Reference proteome</keyword>
<dbReference type="PANTHER" id="PTHR45006">
    <property type="entry name" value="DNAJ-LIKE PROTEIN 1"/>
    <property type="match status" value="1"/>
</dbReference>
<accession>A0A1L9TQ72</accession>
<dbReference type="OrthoDB" id="552049at2759"/>
<dbReference type="SUPFAM" id="SSF46565">
    <property type="entry name" value="Chaperone J-domain"/>
    <property type="match status" value="1"/>
</dbReference>
<dbReference type="EMBL" id="KV878584">
    <property type="protein sequence ID" value="OJJ61584.1"/>
    <property type="molecule type" value="Genomic_DNA"/>
</dbReference>
<dbReference type="PROSITE" id="PS00636">
    <property type="entry name" value="DNAJ_1"/>
    <property type="match status" value="1"/>
</dbReference>
<dbReference type="PRINTS" id="PR00625">
    <property type="entry name" value="JDOMAIN"/>
</dbReference>
<dbReference type="InterPro" id="IPR018253">
    <property type="entry name" value="DnaJ_domain_CS"/>
</dbReference>
<dbReference type="Gene3D" id="1.10.287.110">
    <property type="entry name" value="DnaJ domain"/>
    <property type="match status" value="1"/>
</dbReference>
<evidence type="ECO:0000313" key="5">
    <source>
        <dbReference type="Proteomes" id="UP000184356"/>
    </source>
</evidence>
<feature type="region of interest" description="Disordered" evidence="2">
    <location>
        <begin position="446"/>
        <end position="480"/>
    </location>
</feature>
<dbReference type="GO" id="GO:0016558">
    <property type="term" value="P:protein import into peroxisome matrix"/>
    <property type="evidence" value="ECO:0007669"/>
    <property type="project" value="TreeGrafter"/>
</dbReference>
<dbReference type="GO" id="GO:0005829">
    <property type="term" value="C:cytosol"/>
    <property type="evidence" value="ECO:0007669"/>
    <property type="project" value="UniProtKB-ARBA"/>
</dbReference>
<feature type="domain" description="J" evidence="3">
    <location>
        <begin position="6"/>
        <end position="71"/>
    </location>
</feature>
<dbReference type="InterPro" id="IPR052814">
    <property type="entry name" value="Peroxisomal_DnaJ"/>
</dbReference>
<dbReference type="InterPro" id="IPR026894">
    <property type="entry name" value="DnaJ_X"/>
</dbReference>
<protein>
    <recommendedName>
        <fullName evidence="3">J domain-containing protein</fullName>
    </recommendedName>
</protein>
<evidence type="ECO:0000256" key="1">
    <source>
        <dbReference type="ARBA" id="ARBA00023186"/>
    </source>
</evidence>
<dbReference type="PROSITE" id="PS50076">
    <property type="entry name" value="DNAJ_2"/>
    <property type="match status" value="1"/>
</dbReference>
<dbReference type="AlphaFoldDB" id="A0A1L9TQ72"/>
<feature type="region of interest" description="Disordered" evidence="2">
    <location>
        <begin position="138"/>
        <end position="221"/>
    </location>
</feature>
<dbReference type="Pfam" id="PF14308">
    <property type="entry name" value="DnaJ-X"/>
    <property type="match status" value="1"/>
</dbReference>
<reference evidence="5" key="1">
    <citation type="journal article" date="2017" name="Genome Biol.">
        <title>Comparative genomics reveals high biological diversity and specific adaptations in the industrially and medically important fungal genus Aspergillus.</title>
        <authorList>
            <person name="de Vries R.P."/>
            <person name="Riley R."/>
            <person name="Wiebenga A."/>
            <person name="Aguilar-Osorio G."/>
            <person name="Amillis S."/>
            <person name="Uchima C.A."/>
            <person name="Anderluh G."/>
            <person name="Asadollahi M."/>
            <person name="Askin M."/>
            <person name="Barry K."/>
            <person name="Battaglia E."/>
            <person name="Bayram O."/>
            <person name="Benocci T."/>
            <person name="Braus-Stromeyer S.A."/>
            <person name="Caldana C."/>
            <person name="Canovas D."/>
            <person name="Cerqueira G.C."/>
            <person name="Chen F."/>
            <person name="Chen W."/>
            <person name="Choi C."/>
            <person name="Clum A."/>
            <person name="Dos Santos R.A."/>
            <person name="Damasio A.R."/>
            <person name="Diallinas G."/>
            <person name="Emri T."/>
            <person name="Fekete E."/>
            <person name="Flipphi M."/>
            <person name="Freyberg S."/>
            <person name="Gallo A."/>
            <person name="Gournas C."/>
            <person name="Habgood R."/>
            <person name="Hainaut M."/>
            <person name="Harispe M.L."/>
            <person name="Henrissat B."/>
            <person name="Hilden K.S."/>
            <person name="Hope R."/>
            <person name="Hossain A."/>
            <person name="Karabika E."/>
            <person name="Karaffa L."/>
            <person name="Karanyi Z."/>
            <person name="Krasevec N."/>
            <person name="Kuo A."/>
            <person name="Kusch H."/>
            <person name="LaButti K."/>
            <person name="Lagendijk E.L."/>
            <person name="Lapidus A."/>
            <person name="Levasseur A."/>
            <person name="Lindquist E."/>
            <person name="Lipzen A."/>
            <person name="Logrieco A.F."/>
            <person name="MacCabe A."/>
            <person name="Maekelae M.R."/>
            <person name="Malavazi I."/>
            <person name="Melin P."/>
            <person name="Meyer V."/>
            <person name="Mielnichuk N."/>
            <person name="Miskei M."/>
            <person name="Molnar A.P."/>
            <person name="Mule G."/>
            <person name="Ngan C.Y."/>
            <person name="Orejas M."/>
            <person name="Orosz E."/>
            <person name="Ouedraogo J.P."/>
            <person name="Overkamp K.M."/>
            <person name="Park H.-S."/>
            <person name="Perrone G."/>
            <person name="Piumi F."/>
            <person name="Punt P.J."/>
            <person name="Ram A.F."/>
            <person name="Ramon A."/>
            <person name="Rauscher S."/>
            <person name="Record E."/>
            <person name="Riano-Pachon D.M."/>
            <person name="Robert V."/>
            <person name="Roehrig J."/>
            <person name="Ruller R."/>
            <person name="Salamov A."/>
            <person name="Salih N.S."/>
            <person name="Samson R.A."/>
            <person name="Sandor E."/>
            <person name="Sanguinetti M."/>
            <person name="Schuetze T."/>
            <person name="Sepcic K."/>
            <person name="Shelest E."/>
            <person name="Sherlock G."/>
            <person name="Sophianopoulou V."/>
            <person name="Squina F.M."/>
            <person name="Sun H."/>
            <person name="Susca A."/>
            <person name="Todd R.B."/>
            <person name="Tsang A."/>
            <person name="Unkles S.E."/>
            <person name="van de Wiele N."/>
            <person name="van Rossen-Uffink D."/>
            <person name="Oliveira J.V."/>
            <person name="Vesth T.C."/>
            <person name="Visser J."/>
            <person name="Yu J.-H."/>
            <person name="Zhou M."/>
            <person name="Andersen M.R."/>
            <person name="Archer D.B."/>
            <person name="Baker S.E."/>
            <person name="Benoit I."/>
            <person name="Brakhage A.A."/>
            <person name="Braus G.H."/>
            <person name="Fischer R."/>
            <person name="Frisvad J.C."/>
            <person name="Goldman G.H."/>
            <person name="Houbraken J."/>
            <person name="Oakley B."/>
            <person name="Pocsi I."/>
            <person name="Scazzocchio C."/>
            <person name="Seiboth B."/>
            <person name="vanKuyk P.A."/>
            <person name="Wortman J."/>
            <person name="Dyer P.S."/>
            <person name="Grigoriev I.V."/>
        </authorList>
    </citation>
    <scope>NUCLEOTIDE SEQUENCE [LARGE SCALE GENOMIC DNA]</scope>
    <source>
        <strain evidence="5">CBS 593.65</strain>
    </source>
</reference>
<sequence length="480" mass="53160">MVVDTTYYDALGVAPTATELEIKKAYRKLAIVTHPDKNPGDETAHERFQAIGEAYQVLSNSDLRKRYDTHGKEQAVPDQGFEDPNEFFGMIFGGDAFYDLIGEISLLQDLTTRMEITTEEAEEEDLAASTEEKLNINEQGGKASGESARAAAGAAAASTAGTAPAASHSPSPSGTSTPRPRLGQQAIMDKSDEEIRMQSAGVSEEERELRKKEKKKGGLTREQAEKLQAFELERQKAREERVEMLATKLIDKISVWTETDKGTDVTRAFEEKIRLEVENLKIQSFGIEILHAIGATYVSKATSFLKSQKFLGISGFFSRLKDKGTLAKEAWTTISTVIDAQLTMEEMAKLEEKGGETWTDEMRAEYSVKVTGKLLAAAWRGSKLEIQGVLRDVCDKVLGDKRIKLEKRVERAQAMIIAGNIYSKAERDPEEEGDYMAFEQLMTDAMAKKGKDEKKKKKKHSHDHEAEAEASSTTSPKAQA</sequence>
<name>A0A1L9TQ72_9EURO</name>
<gene>
    <name evidence="4" type="ORF">ASPSYDRAFT_43490</name>
</gene>
<proteinExistence type="predicted"/>
<dbReference type="PANTHER" id="PTHR45006:SF1">
    <property type="entry name" value="DNAJ-LIKE PROTEIN 1"/>
    <property type="match status" value="1"/>
</dbReference>
<feature type="compositionally biased region" description="Low complexity" evidence="2">
    <location>
        <begin position="144"/>
        <end position="178"/>
    </location>
</feature>
<dbReference type="InterPro" id="IPR036869">
    <property type="entry name" value="J_dom_sf"/>
</dbReference>
<dbReference type="STRING" id="1036612.A0A1L9TQ72"/>
<dbReference type="Pfam" id="PF00226">
    <property type="entry name" value="DnaJ"/>
    <property type="match status" value="1"/>
</dbReference>
<evidence type="ECO:0000313" key="4">
    <source>
        <dbReference type="EMBL" id="OJJ61584.1"/>
    </source>
</evidence>
<dbReference type="RefSeq" id="XP_040705390.1">
    <property type="nucleotide sequence ID" value="XM_040846666.1"/>
</dbReference>
<dbReference type="CDD" id="cd06257">
    <property type="entry name" value="DnaJ"/>
    <property type="match status" value="1"/>
</dbReference>
<evidence type="ECO:0000259" key="3">
    <source>
        <dbReference type="PROSITE" id="PS50076"/>
    </source>
</evidence>
<dbReference type="GeneID" id="63762739"/>